<gene>
    <name evidence="1" type="ORF">J2S55_008358</name>
</gene>
<reference evidence="1 2" key="1">
    <citation type="submission" date="2023-07" db="EMBL/GenBank/DDBJ databases">
        <title>Sequencing the genomes of 1000 actinobacteria strains.</title>
        <authorList>
            <person name="Klenk H.-P."/>
        </authorList>
    </citation>
    <scope>NUCLEOTIDE SEQUENCE [LARGE SCALE GENOMIC DNA]</scope>
    <source>
        <strain evidence="1 2">DSM 44109</strain>
    </source>
</reference>
<evidence type="ECO:0000313" key="2">
    <source>
        <dbReference type="Proteomes" id="UP001230426"/>
    </source>
</evidence>
<organism evidence="1 2">
    <name type="scientific">Streptosporangium brasiliense</name>
    <dbReference type="NCBI Taxonomy" id="47480"/>
    <lineage>
        <taxon>Bacteria</taxon>
        <taxon>Bacillati</taxon>
        <taxon>Actinomycetota</taxon>
        <taxon>Actinomycetes</taxon>
        <taxon>Streptosporangiales</taxon>
        <taxon>Streptosporangiaceae</taxon>
        <taxon>Streptosporangium</taxon>
    </lineage>
</organism>
<protein>
    <submittedName>
        <fullName evidence="1">Uncharacterized protein</fullName>
    </submittedName>
</protein>
<proteinExistence type="predicted"/>
<sequence length="77" mass="7765">MPGVRRGGGVSTIAYATATVVRLQQRPAESVRGSVEQLATPLVGTGLPRMPARVSVCLLTSGSGELGAGAREPHAPG</sequence>
<dbReference type="EMBL" id="JAUSRB010000002">
    <property type="protein sequence ID" value="MDP9869092.1"/>
    <property type="molecule type" value="Genomic_DNA"/>
</dbReference>
<name>A0ABT9RJS5_9ACTN</name>
<accession>A0ABT9RJS5</accession>
<dbReference type="Proteomes" id="UP001230426">
    <property type="component" value="Unassembled WGS sequence"/>
</dbReference>
<comment type="caution">
    <text evidence="1">The sequence shown here is derived from an EMBL/GenBank/DDBJ whole genome shotgun (WGS) entry which is preliminary data.</text>
</comment>
<keyword evidence="2" id="KW-1185">Reference proteome</keyword>
<evidence type="ECO:0000313" key="1">
    <source>
        <dbReference type="EMBL" id="MDP9869092.1"/>
    </source>
</evidence>